<dbReference type="CDD" id="cd13969">
    <property type="entry name" value="ADCK1-like"/>
    <property type="match status" value="1"/>
</dbReference>
<proteinExistence type="inferred from homology"/>
<evidence type="ECO:0000313" key="4">
    <source>
        <dbReference type="EMBL" id="KAG2454877.1"/>
    </source>
</evidence>
<feature type="region of interest" description="Disordered" evidence="2">
    <location>
        <begin position="190"/>
        <end position="233"/>
    </location>
</feature>
<gene>
    <name evidence="4" type="ORF">HYH02_000708</name>
</gene>
<dbReference type="InterPro" id="IPR004147">
    <property type="entry name" value="ABC1_dom"/>
</dbReference>
<reference evidence="4" key="1">
    <citation type="journal article" date="2020" name="bioRxiv">
        <title>Comparative genomics of Chlamydomonas.</title>
        <authorList>
            <person name="Craig R.J."/>
            <person name="Hasan A.R."/>
            <person name="Ness R.W."/>
            <person name="Keightley P.D."/>
        </authorList>
    </citation>
    <scope>NUCLEOTIDE SEQUENCE</scope>
    <source>
        <strain evidence="4">CCAP 11/173</strain>
    </source>
</reference>
<dbReference type="InterPro" id="IPR011009">
    <property type="entry name" value="Kinase-like_dom_sf"/>
</dbReference>
<evidence type="ECO:0000313" key="5">
    <source>
        <dbReference type="Proteomes" id="UP000613740"/>
    </source>
</evidence>
<dbReference type="Proteomes" id="UP000613740">
    <property type="component" value="Unassembled WGS sequence"/>
</dbReference>
<dbReference type="Pfam" id="PF03109">
    <property type="entry name" value="ABC1"/>
    <property type="match status" value="1"/>
</dbReference>
<feature type="compositionally biased region" description="Acidic residues" evidence="2">
    <location>
        <begin position="103"/>
        <end position="120"/>
    </location>
</feature>
<dbReference type="InterPro" id="IPR051130">
    <property type="entry name" value="Mito_struct-func_regulator"/>
</dbReference>
<comment type="similarity">
    <text evidence="1">Belongs to the protein kinase superfamily. ADCK protein kinase family.</text>
</comment>
<dbReference type="OrthoDB" id="427480at2759"/>
<dbReference type="AlphaFoldDB" id="A0A835WWU3"/>
<feature type="compositionally biased region" description="Low complexity" evidence="2">
    <location>
        <begin position="190"/>
        <end position="223"/>
    </location>
</feature>
<dbReference type="InterPro" id="IPR045307">
    <property type="entry name" value="ADCK1_dom"/>
</dbReference>
<dbReference type="SUPFAM" id="SSF56112">
    <property type="entry name" value="Protein kinase-like (PK-like)"/>
    <property type="match status" value="1"/>
</dbReference>
<feature type="region of interest" description="Disordered" evidence="2">
    <location>
        <begin position="48"/>
        <end position="134"/>
    </location>
</feature>
<feature type="compositionally biased region" description="Low complexity" evidence="2">
    <location>
        <begin position="60"/>
        <end position="101"/>
    </location>
</feature>
<evidence type="ECO:0000256" key="1">
    <source>
        <dbReference type="ARBA" id="ARBA00009670"/>
    </source>
</evidence>
<comment type="caution">
    <text evidence="4">The sequence shown here is derived from an EMBL/GenBank/DDBJ whole genome shotgun (WGS) entry which is preliminary data.</text>
</comment>
<evidence type="ECO:0000259" key="3">
    <source>
        <dbReference type="Pfam" id="PF03109"/>
    </source>
</evidence>
<evidence type="ECO:0000256" key="2">
    <source>
        <dbReference type="SAM" id="MobiDB-lite"/>
    </source>
</evidence>
<dbReference type="PANTHER" id="PTHR43173:SF28">
    <property type="entry name" value="AARF DOMAIN CONTAINING KINASE 5"/>
    <property type="match status" value="1"/>
</dbReference>
<keyword evidence="5" id="KW-1185">Reference proteome</keyword>
<name>A0A835WWU3_9CHLO</name>
<dbReference type="EMBL" id="JAEHOD010000001">
    <property type="protein sequence ID" value="KAG2454877.1"/>
    <property type="molecule type" value="Genomic_DNA"/>
</dbReference>
<protein>
    <recommendedName>
        <fullName evidence="3">ABC1 atypical kinase-like domain-containing protein</fullName>
    </recommendedName>
</protein>
<feature type="domain" description="ABC1 atypical kinase-like" evidence="3">
    <location>
        <begin position="447"/>
        <end position="705"/>
    </location>
</feature>
<sequence length="860" mass="91759">MDDYRLEQQQNTAAQILIRAPQLNLYASRNHIPAAVARFRLLQVLSQSPEEADPAPPASLPATAQPHPAAPGAQAAAANAERGAAHQQQVQHQAHQHQQAQGDIDDEPPAADADVDSGSEDPERNEADSDVDSASLASELGADEEFIAPLIGNEEAEEEDDLERQFDDGLLDILQQGFAQQQQQAAAQAAQAAQGAGEPDRAAAAAAAAAGGEQDQAAGPAWPAGGGQGDEEILPDAADFAHSAAGAYPLYRGAYVYGYPYAPYGGSTPASAAAGGSAAAAAAAKVSAMSMPPGAAAAAAAAGLSGPAAVAAADATWLARRVHSAGRTVARRAYATMMAVLVAVGATALASATDAAAGLAKAAPRTLRTVMWAVRASLSYKRFQASCYGIDTEKDEGYMEALSQLHTYWANKLLEVCRRNGGVYVKAGQFAAAFGGVPREYRTVLAQLEDRAVPRPYRTVRRALERELGGRAAVAATFASFDRRATAAASLAQVHHAVLADGREVAVKVQYPGLAGSVAADLSVMSALARAAGALFPSIRLHWLYEELAAKLEVELDFRNEIRNSNRFREVLAAAGESGRVRVPQLHEHLCSSKVLVMEWIAGAKITDVEALTRQGINPRLVGRQLCKLFGELMFIQGYVHGDPHPGNLMVRPKGRPSWLRWLFRGTRRGFEVVVLDHGTYLEVEPELRQQFCQLWCAVVMQDEDTQSDISTAMAGEAGGRILPLLLTQRARNREEEAALRARLGIRGFGDMTALLSAVSRHLVDLLRVVTVIRASSAALGVTMPERLRIYSQVAVKGLPPRRPNARRPTYYIHKSFTSAAYRAKLRAMLLGLGLYAWGSSLLGRTWDAVLSVFGEALFE</sequence>
<dbReference type="PANTHER" id="PTHR43173">
    <property type="entry name" value="ABC1 FAMILY PROTEIN"/>
    <property type="match status" value="1"/>
</dbReference>
<organism evidence="4 5">
    <name type="scientific">Chlamydomonas schloesseri</name>
    <dbReference type="NCBI Taxonomy" id="2026947"/>
    <lineage>
        <taxon>Eukaryota</taxon>
        <taxon>Viridiplantae</taxon>
        <taxon>Chlorophyta</taxon>
        <taxon>core chlorophytes</taxon>
        <taxon>Chlorophyceae</taxon>
        <taxon>CS clade</taxon>
        <taxon>Chlamydomonadales</taxon>
        <taxon>Chlamydomonadaceae</taxon>
        <taxon>Chlamydomonas</taxon>
    </lineage>
</organism>
<accession>A0A835WWU3</accession>